<dbReference type="InterPro" id="IPR013736">
    <property type="entry name" value="Xaa-Pro_dipept_C"/>
</dbReference>
<dbReference type="Gene3D" id="2.60.120.260">
    <property type="entry name" value="Galactose-binding domain-like"/>
    <property type="match status" value="1"/>
</dbReference>
<dbReference type="OrthoDB" id="9806163at2"/>
<dbReference type="InterPro" id="IPR008979">
    <property type="entry name" value="Galactose-bd-like_sf"/>
</dbReference>
<dbReference type="InterPro" id="IPR050585">
    <property type="entry name" value="Xaa-Pro_dipeptidyl-ppase/CocE"/>
</dbReference>
<dbReference type="Gene3D" id="3.40.50.1820">
    <property type="entry name" value="alpha/beta hydrolase"/>
    <property type="match status" value="1"/>
</dbReference>
<dbReference type="AlphaFoldDB" id="A0A1H5G496"/>
<dbReference type="SUPFAM" id="SSF49785">
    <property type="entry name" value="Galactose-binding domain-like"/>
    <property type="match status" value="1"/>
</dbReference>
<protein>
    <recommendedName>
        <fullName evidence="2">Xaa-Pro dipeptidyl-peptidase C-terminal domain-containing protein</fullName>
    </recommendedName>
</protein>
<dbReference type="RefSeq" id="WP_092124225.1">
    <property type="nucleotide sequence ID" value="NZ_FNTH01000001.1"/>
</dbReference>
<feature type="domain" description="Xaa-Pro dipeptidyl-peptidase C-terminal" evidence="2">
    <location>
        <begin position="354"/>
        <end position="613"/>
    </location>
</feature>
<dbReference type="SMART" id="SM00939">
    <property type="entry name" value="PepX_C"/>
    <property type="match status" value="1"/>
</dbReference>
<dbReference type="Pfam" id="PF02129">
    <property type="entry name" value="Peptidase_S15"/>
    <property type="match status" value="1"/>
</dbReference>
<dbReference type="InterPro" id="IPR005674">
    <property type="entry name" value="CocE/Ser_esterase"/>
</dbReference>
<reference evidence="3 4" key="1">
    <citation type="submission" date="2016-10" db="EMBL/GenBank/DDBJ databases">
        <authorList>
            <person name="de Groot N.N."/>
        </authorList>
    </citation>
    <scope>NUCLEOTIDE SEQUENCE [LARGE SCALE GENOMIC DNA]</scope>
    <source>
        <strain evidence="3 4">MT12</strain>
    </source>
</reference>
<keyword evidence="1" id="KW-0378">Hydrolase</keyword>
<dbReference type="Pfam" id="PF08530">
    <property type="entry name" value="PepX_C"/>
    <property type="match status" value="1"/>
</dbReference>
<evidence type="ECO:0000256" key="1">
    <source>
        <dbReference type="ARBA" id="ARBA00022801"/>
    </source>
</evidence>
<gene>
    <name evidence="3" type="ORF">SAMN05444164_6919</name>
</gene>
<sequence>MSNEIGCLYAQYIRIDAVKGENRQYQQLGSDLTAAARSEENGSKAMIQERDVRVSMRDGVRLAVDVYRPDAPGAYPVLYATSLHNKDMQGPDISDVLPSQPAHAPLWFGPIEAGDTRKFIANGYVHVIGQVRGSGKSEGEFGLENNDHYDTIDWITKQPWCNGKIGMVGISGYAGEQWRAAVQNHPALKAIFPYDACSAYGNSTGFRDFFPGGVLHTFHYLLSVFSTVREERGMPGDLPSQEEELWRQAMANPDYKMYTNLYNILTQKGQRTSSVFHSMISPWEAEGTVERSEQRFEKIKIPFYTGSGAYAYTYKLHWLGAQHFFQKVAAPKKLIFTGPAHLERPYHDYHDEIIRWYDHWLKGVETGIMGEPPVRYWLMGANEWRTAADWPVPETQWTKYYLHSWERLKPEAPPSPDEAGLAAGEPDVFTQMPLKQTMKVEKLRYLTDPLPNDLSVVGPICLTLYASIDQEDTNWIIVLKDVGPDVSVQTARQGERTIPANLPERELTRGWLKASYRALDEERSTPWEPFHKLTRSSIKPVIPGEVIEYKVQVLGTANMFKAGHRIALEITCMDAPDGTGAMTGVEYIPYHVCGSRTVTHKIFRDGRYPSHLLLPIIPQSPPET</sequence>
<organism evidence="3 4">
    <name type="scientific">Bradyrhizobium erythrophlei</name>
    <dbReference type="NCBI Taxonomy" id="1437360"/>
    <lineage>
        <taxon>Bacteria</taxon>
        <taxon>Pseudomonadati</taxon>
        <taxon>Pseudomonadota</taxon>
        <taxon>Alphaproteobacteria</taxon>
        <taxon>Hyphomicrobiales</taxon>
        <taxon>Nitrobacteraceae</taxon>
        <taxon>Bradyrhizobium</taxon>
    </lineage>
</organism>
<dbReference type="EMBL" id="FNTH01000001">
    <property type="protein sequence ID" value="SEE10469.1"/>
    <property type="molecule type" value="Genomic_DNA"/>
</dbReference>
<dbReference type="PANTHER" id="PTHR43056:SF10">
    <property type="entry name" value="COCE_NOND FAMILY, PUTATIVE (AFU_ORTHOLOGUE AFUA_7G00600)-RELATED"/>
    <property type="match status" value="1"/>
</dbReference>
<dbReference type="NCBIfam" id="TIGR00976">
    <property type="entry name" value="CocE_NonD"/>
    <property type="match status" value="1"/>
</dbReference>
<proteinExistence type="predicted"/>
<dbReference type="PANTHER" id="PTHR43056">
    <property type="entry name" value="PEPTIDASE S9 PROLYL OLIGOPEPTIDASE"/>
    <property type="match status" value="1"/>
</dbReference>
<dbReference type="GO" id="GO:0008239">
    <property type="term" value="F:dipeptidyl-peptidase activity"/>
    <property type="evidence" value="ECO:0007669"/>
    <property type="project" value="InterPro"/>
</dbReference>
<accession>A0A1H5G496</accession>
<evidence type="ECO:0000313" key="4">
    <source>
        <dbReference type="Proteomes" id="UP000198992"/>
    </source>
</evidence>
<dbReference type="InterPro" id="IPR000383">
    <property type="entry name" value="Xaa-Pro-like_dom"/>
</dbReference>
<dbReference type="Proteomes" id="UP000198992">
    <property type="component" value="Unassembled WGS sequence"/>
</dbReference>
<dbReference type="SUPFAM" id="SSF53474">
    <property type="entry name" value="alpha/beta-Hydrolases"/>
    <property type="match status" value="1"/>
</dbReference>
<name>A0A1H5G496_9BRAD</name>
<dbReference type="InterPro" id="IPR029058">
    <property type="entry name" value="AB_hydrolase_fold"/>
</dbReference>
<evidence type="ECO:0000259" key="2">
    <source>
        <dbReference type="SMART" id="SM00939"/>
    </source>
</evidence>
<evidence type="ECO:0000313" key="3">
    <source>
        <dbReference type="EMBL" id="SEE10469.1"/>
    </source>
</evidence>